<gene>
    <name evidence="10" type="ORF">ACFO4R_02185</name>
</gene>
<evidence type="ECO:0000313" key="10">
    <source>
        <dbReference type="EMBL" id="MFC4803880.1"/>
    </source>
</evidence>
<organism evidence="10 11">
    <name type="scientific">Filifactor villosus</name>
    <dbReference type="NCBI Taxonomy" id="29374"/>
    <lineage>
        <taxon>Bacteria</taxon>
        <taxon>Bacillati</taxon>
        <taxon>Bacillota</taxon>
        <taxon>Clostridia</taxon>
        <taxon>Peptostreptococcales</taxon>
        <taxon>Filifactoraceae</taxon>
        <taxon>Filifactor</taxon>
    </lineage>
</organism>
<evidence type="ECO:0000256" key="3">
    <source>
        <dbReference type="ARBA" id="ARBA00022448"/>
    </source>
</evidence>
<dbReference type="GO" id="GO:0005524">
    <property type="term" value="F:ATP binding"/>
    <property type="evidence" value="ECO:0007669"/>
    <property type="project" value="UniProtKB-KW"/>
</dbReference>
<keyword evidence="8" id="KW-0472">Membrane</keyword>
<dbReference type="InterPro" id="IPR015856">
    <property type="entry name" value="ABC_transpr_CbiO/EcfA_su"/>
</dbReference>
<dbReference type="PANTHER" id="PTHR43553">
    <property type="entry name" value="HEAVY METAL TRANSPORTER"/>
    <property type="match status" value="1"/>
</dbReference>
<dbReference type="InterPro" id="IPR003439">
    <property type="entry name" value="ABC_transporter-like_ATP-bd"/>
</dbReference>
<dbReference type="CDD" id="cd03225">
    <property type="entry name" value="ABC_cobalt_CbiO_domain1"/>
    <property type="match status" value="2"/>
</dbReference>
<keyword evidence="4" id="KW-1003">Cell membrane</keyword>
<evidence type="ECO:0000256" key="4">
    <source>
        <dbReference type="ARBA" id="ARBA00022475"/>
    </source>
</evidence>
<comment type="subcellular location">
    <subcellularLocation>
        <location evidence="1">Cell membrane</location>
        <topology evidence="1">Peripheral membrane protein</topology>
    </subcellularLocation>
</comment>
<dbReference type="PROSITE" id="PS00211">
    <property type="entry name" value="ABC_TRANSPORTER_1"/>
    <property type="match status" value="2"/>
</dbReference>
<name>A0ABV9QJF0_9FIRM</name>
<dbReference type="SUPFAM" id="SSF52540">
    <property type="entry name" value="P-loop containing nucleoside triphosphate hydrolases"/>
    <property type="match status" value="2"/>
</dbReference>
<dbReference type="Pfam" id="PF00005">
    <property type="entry name" value="ABC_tran"/>
    <property type="match status" value="2"/>
</dbReference>
<dbReference type="EMBL" id="JBHSHL010000007">
    <property type="protein sequence ID" value="MFC4803880.1"/>
    <property type="molecule type" value="Genomic_DNA"/>
</dbReference>
<reference evidence="11" key="1">
    <citation type="journal article" date="2019" name="Int. J. Syst. Evol. Microbiol.">
        <title>The Global Catalogue of Microorganisms (GCM) 10K type strain sequencing project: providing services to taxonomists for standard genome sequencing and annotation.</title>
        <authorList>
            <consortium name="The Broad Institute Genomics Platform"/>
            <consortium name="The Broad Institute Genome Sequencing Center for Infectious Disease"/>
            <person name="Wu L."/>
            <person name="Ma J."/>
        </authorList>
    </citation>
    <scope>NUCLEOTIDE SEQUENCE [LARGE SCALE GENOMIC DNA]</scope>
    <source>
        <strain evidence="11">CCUG 46385</strain>
    </source>
</reference>
<evidence type="ECO:0000256" key="2">
    <source>
        <dbReference type="ARBA" id="ARBA00005417"/>
    </source>
</evidence>
<dbReference type="PROSITE" id="PS50893">
    <property type="entry name" value="ABC_TRANSPORTER_2"/>
    <property type="match status" value="2"/>
</dbReference>
<dbReference type="InterPro" id="IPR050095">
    <property type="entry name" value="ECF_ABC_transporter_ATP-bd"/>
</dbReference>
<feature type="domain" description="ABC transporter" evidence="9">
    <location>
        <begin position="308"/>
        <end position="538"/>
    </location>
</feature>
<evidence type="ECO:0000256" key="8">
    <source>
        <dbReference type="ARBA" id="ARBA00023136"/>
    </source>
</evidence>
<keyword evidence="3" id="KW-0813">Transport</keyword>
<keyword evidence="5" id="KW-0547">Nucleotide-binding</keyword>
<dbReference type="InterPro" id="IPR017871">
    <property type="entry name" value="ABC_transporter-like_CS"/>
</dbReference>
<evidence type="ECO:0000256" key="6">
    <source>
        <dbReference type="ARBA" id="ARBA00022840"/>
    </source>
</evidence>
<evidence type="ECO:0000256" key="1">
    <source>
        <dbReference type="ARBA" id="ARBA00004202"/>
    </source>
</evidence>
<accession>A0ABV9QJF0</accession>
<keyword evidence="6 10" id="KW-0067">ATP-binding</keyword>
<comment type="similarity">
    <text evidence="2">Belongs to the ABC transporter superfamily.</text>
</comment>
<dbReference type="InterPro" id="IPR003593">
    <property type="entry name" value="AAA+_ATPase"/>
</dbReference>
<proteinExistence type="inferred from homology"/>
<dbReference type="PANTHER" id="PTHR43553:SF27">
    <property type="entry name" value="ENERGY-COUPLING FACTOR TRANSPORTER ATP-BINDING PROTEIN ECFA2"/>
    <property type="match status" value="1"/>
</dbReference>
<keyword evidence="7" id="KW-1278">Translocase</keyword>
<protein>
    <submittedName>
        <fullName evidence="10">ABC transporter ATP-binding protein</fullName>
    </submittedName>
</protein>
<evidence type="ECO:0000256" key="5">
    <source>
        <dbReference type="ARBA" id="ARBA00022741"/>
    </source>
</evidence>
<dbReference type="SMART" id="SM00382">
    <property type="entry name" value="AAA"/>
    <property type="match status" value="2"/>
</dbReference>
<evidence type="ECO:0000256" key="7">
    <source>
        <dbReference type="ARBA" id="ARBA00022967"/>
    </source>
</evidence>
<keyword evidence="11" id="KW-1185">Reference proteome</keyword>
<evidence type="ECO:0000259" key="9">
    <source>
        <dbReference type="PROSITE" id="PS50893"/>
    </source>
</evidence>
<evidence type="ECO:0000313" key="11">
    <source>
        <dbReference type="Proteomes" id="UP001595916"/>
    </source>
</evidence>
<feature type="domain" description="ABC transporter" evidence="9">
    <location>
        <begin position="4"/>
        <end position="242"/>
    </location>
</feature>
<dbReference type="InterPro" id="IPR027417">
    <property type="entry name" value="P-loop_NTPase"/>
</dbReference>
<comment type="caution">
    <text evidence="10">The sequence shown here is derived from an EMBL/GenBank/DDBJ whole genome shotgun (WGS) entry which is preliminary data.</text>
</comment>
<sequence>MEIFRIDNLSFSYPLAEKDTLKCLDLSIEEGEFVTICGKSGCGKTTLLRHLKPVLTPHGKRTGEICFFGQNIEGLDDRAQAQSIGFVLQSPENQIVTDKVWHELAFGLESLGYDTITVRLRVAEMASFFGIQNWFHKRVTELSGGQKQLLNLAAVMAMNPSVLILDEPTSQLDPIAAVDFLETLAKINREIGTTIILSEHRLEEVVPMSDRIIVMEDGKIIANDDPRTVAMQLLKEENDMFVAMPTPVQIYAGAQSGRSCPLTVREGRSWLNSVLNGRSKEESTQEDSEKKSLLSKFMSVSKVPETGICLDEVWFRYDKEGQDVIKGLDLRIGEGEIFAILGGNGTGKTTTLSIIGDLLKPYRGRVFVRGRQRKKGSSEDVRILMLPQDPQSLFLKKTVEEDLKEVFKKPTEQEKEKIEAMIDRMKIRQVLHQHPYDLSGGEQQRLALAKILLLEPDVLLLDEPTKGLDGFFKQSLAEIMKGMKAEGKTVIMVSHDVEFCARYADTCALFFDEGVVSQRGANEFFAGNHFYTTAANRMARNYFPMAVTTEDVRRRLKQAELVEKGGDEM</sequence>
<dbReference type="RefSeq" id="WP_379787350.1">
    <property type="nucleotide sequence ID" value="NZ_JBHSHL010000007.1"/>
</dbReference>
<dbReference type="Proteomes" id="UP001595916">
    <property type="component" value="Unassembled WGS sequence"/>
</dbReference>
<dbReference type="Gene3D" id="3.40.50.300">
    <property type="entry name" value="P-loop containing nucleotide triphosphate hydrolases"/>
    <property type="match status" value="2"/>
</dbReference>